<dbReference type="Proteomes" id="UP001597453">
    <property type="component" value="Unassembled WGS sequence"/>
</dbReference>
<feature type="domain" description="Transglycosylase SLT" evidence="3">
    <location>
        <begin position="152"/>
        <end position="219"/>
    </location>
</feature>
<feature type="region of interest" description="Disordered" evidence="1">
    <location>
        <begin position="79"/>
        <end position="129"/>
    </location>
</feature>
<dbReference type="EMBL" id="JBHUNF010000003">
    <property type="protein sequence ID" value="MFD2674757.1"/>
    <property type="molecule type" value="Genomic_DNA"/>
</dbReference>
<keyword evidence="2" id="KW-0472">Membrane</keyword>
<sequence>MTELKRTGSTRAVVPASIRNGRRNRNVTAAIAGTVIVAFAAVGLAQPFLAAANGTAAIAPHTPSLAQISAAQTQSYQADAAPVTKKDNKKPATVTLARGGDVEADLKPEPKPAPQSVEDASAGAPSYPQGGSYDVGTVQAMAQEVLAANGQADQWGCFEAIIGQESGWDPYAMNSSSGAYGIPQALPGEKMASAGADWQTNPATQVKWALGYMNGRYGSPCGAYDFKFTQGNGWY</sequence>
<dbReference type="Gene3D" id="1.10.530.10">
    <property type="match status" value="1"/>
</dbReference>
<accession>A0ABW5RL72</accession>
<dbReference type="SUPFAM" id="SSF53955">
    <property type="entry name" value="Lysozyme-like"/>
    <property type="match status" value="1"/>
</dbReference>
<gene>
    <name evidence="4" type="ORF">ACFSUQ_05500</name>
</gene>
<name>A0ABW5RL72_9MICO</name>
<keyword evidence="2" id="KW-0812">Transmembrane</keyword>
<dbReference type="InterPro" id="IPR008258">
    <property type="entry name" value="Transglycosylase_SLT_dom_1"/>
</dbReference>
<reference evidence="5" key="1">
    <citation type="journal article" date="2019" name="Int. J. Syst. Evol. Microbiol.">
        <title>The Global Catalogue of Microorganisms (GCM) 10K type strain sequencing project: providing services to taxonomists for standard genome sequencing and annotation.</title>
        <authorList>
            <consortium name="The Broad Institute Genomics Platform"/>
            <consortium name="The Broad Institute Genome Sequencing Center for Infectious Disease"/>
            <person name="Wu L."/>
            <person name="Ma J."/>
        </authorList>
    </citation>
    <scope>NUCLEOTIDE SEQUENCE [LARGE SCALE GENOMIC DNA]</scope>
    <source>
        <strain evidence="5">TISTR 1511</strain>
    </source>
</reference>
<dbReference type="Pfam" id="PF01464">
    <property type="entry name" value="SLT"/>
    <property type="match status" value="1"/>
</dbReference>
<proteinExistence type="predicted"/>
<evidence type="ECO:0000256" key="1">
    <source>
        <dbReference type="SAM" id="MobiDB-lite"/>
    </source>
</evidence>
<keyword evidence="2" id="KW-1133">Transmembrane helix</keyword>
<organism evidence="4 5">
    <name type="scientific">Gulosibacter bifidus</name>
    <dbReference type="NCBI Taxonomy" id="272239"/>
    <lineage>
        <taxon>Bacteria</taxon>
        <taxon>Bacillati</taxon>
        <taxon>Actinomycetota</taxon>
        <taxon>Actinomycetes</taxon>
        <taxon>Micrococcales</taxon>
        <taxon>Microbacteriaceae</taxon>
        <taxon>Gulosibacter</taxon>
    </lineage>
</organism>
<dbReference type="RefSeq" id="WP_066056003.1">
    <property type="nucleotide sequence ID" value="NZ_JBHUNF010000003.1"/>
</dbReference>
<evidence type="ECO:0000313" key="4">
    <source>
        <dbReference type="EMBL" id="MFD2674757.1"/>
    </source>
</evidence>
<feature type="compositionally biased region" description="Basic and acidic residues" evidence="1">
    <location>
        <begin position="100"/>
        <end position="110"/>
    </location>
</feature>
<evidence type="ECO:0000259" key="3">
    <source>
        <dbReference type="Pfam" id="PF01464"/>
    </source>
</evidence>
<keyword evidence="5" id="KW-1185">Reference proteome</keyword>
<protein>
    <submittedName>
        <fullName evidence="4">Transglycosylase SLT domain-containing protein</fullName>
    </submittedName>
</protein>
<comment type="caution">
    <text evidence="4">The sequence shown here is derived from an EMBL/GenBank/DDBJ whole genome shotgun (WGS) entry which is preliminary data.</text>
</comment>
<feature type="transmembrane region" description="Helical" evidence="2">
    <location>
        <begin position="27"/>
        <end position="49"/>
    </location>
</feature>
<evidence type="ECO:0000256" key="2">
    <source>
        <dbReference type="SAM" id="Phobius"/>
    </source>
</evidence>
<dbReference type="InterPro" id="IPR023346">
    <property type="entry name" value="Lysozyme-like_dom_sf"/>
</dbReference>
<evidence type="ECO:0000313" key="5">
    <source>
        <dbReference type="Proteomes" id="UP001597453"/>
    </source>
</evidence>